<feature type="coiled-coil region" evidence="2">
    <location>
        <begin position="117"/>
        <end position="144"/>
    </location>
</feature>
<proteinExistence type="predicted"/>
<organism evidence="4 5">
    <name type="scientific">Bugula neritina</name>
    <name type="common">Brown bryozoan</name>
    <name type="synonym">Sertularia neritina</name>
    <dbReference type="NCBI Taxonomy" id="10212"/>
    <lineage>
        <taxon>Eukaryota</taxon>
        <taxon>Metazoa</taxon>
        <taxon>Spiralia</taxon>
        <taxon>Lophotrochozoa</taxon>
        <taxon>Bryozoa</taxon>
        <taxon>Gymnolaemata</taxon>
        <taxon>Cheilostomatida</taxon>
        <taxon>Flustrina</taxon>
        <taxon>Buguloidea</taxon>
        <taxon>Bugulidae</taxon>
        <taxon>Bugula</taxon>
    </lineage>
</organism>
<dbReference type="InterPro" id="IPR032675">
    <property type="entry name" value="LRR_dom_sf"/>
</dbReference>
<name>A0A7J7JC18_BUGNE</name>
<keyword evidence="2" id="KW-0175">Coiled coil</keyword>
<dbReference type="PANTHER" id="PTHR24111:SF0">
    <property type="entry name" value="LEUCINE-RICH REPEAT-CONTAINING PROTEIN"/>
    <property type="match status" value="1"/>
</dbReference>
<accession>A0A7J7JC18</accession>
<reference evidence="4" key="1">
    <citation type="submission" date="2020-06" db="EMBL/GenBank/DDBJ databases">
        <title>Draft genome of Bugula neritina, a colonial animal packing powerful symbionts and potential medicines.</title>
        <authorList>
            <person name="Rayko M."/>
        </authorList>
    </citation>
    <scope>NUCLEOTIDE SEQUENCE [LARGE SCALE GENOMIC DNA]</scope>
    <source>
        <strain evidence="4">Kwan_BN1</strain>
    </source>
</reference>
<evidence type="ECO:0000256" key="2">
    <source>
        <dbReference type="SAM" id="Coils"/>
    </source>
</evidence>
<dbReference type="OrthoDB" id="120976at2759"/>
<feature type="compositionally biased region" description="Basic residues" evidence="3">
    <location>
        <begin position="167"/>
        <end position="179"/>
    </location>
</feature>
<dbReference type="PANTHER" id="PTHR24111">
    <property type="entry name" value="LEUCINE-RICH REPEAT-CONTAINING PROTEIN 34"/>
    <property type="match status" value="1"/>
</dbReference>
<dbReference type="Gene3D" id="3.80.10.10">
    <property type="entry name" value="Ribonuclease Inhibitor"/>
    <property type="match status" value="2"/>
</dbReference>
<dbReference type="EMBL" id="VXIV02002751">
    <property type="protein sequence ID" value="KAF6023184.1"/>
    <property type="molecule type" value="Genomic_DNA"/>
</dbReference>
<dbReference type="SMART" id="SM00368">
    <property type="entry name" value="LRR_RI"/>
    <property type="match status" value="3"/>
</dbReference>
<comment type="caution">
    <text evidence="4">The sequence shown here is derived from an EMBL/GenBank/DDBJ whole genome shotgun (WGS) entry which is preliminary data.</text>
</comment>
<sequence length="298" mass="32593">MEKSIYDIITLELMDNMIEEYGMRRFSKALPACPALLNLRLDYNEFGDAGCQHLCEGLAGNETMLSLSLNYCGLTAKSARCLGHMIATTALRDVFLDGNDLGCAGAEQILLPLVAKAEAELQERKQAEEAKLAAEAALKAAEEEAKANRFARGASPPPTPTPAPEKKSKKKKGKKKGKKAPPPPPAPGAWVHKLHLADNGIDGFNEGLGEFQSIQCMKLFRRLIASSECLQELDLEDNYIGDIGGNQLLDALIERKQVNSLPGIKLQTTHRMHTNTLKDLIKYGAGNIKKKKGKKKKK</sequence>
<evidence type="ECO:0000256" key="1">
    <source>
        <dbReference type="ARBA" id="ARBA00022737"/>
    </source>
</evidence>
<keyword evidence="5" id="KW-1185">Reference proteome</keyword>
<dbReference type="Pfam" id="PF13516">
    <property type="entry name" value="LRR_6"/>
    <property type="match status" value="1"/>
</dbReference>
<dbReference type="PROSITE" id="PS51450">
    <property type="entry name" value="LRR"/>
    <property type="match status" value="1"/>
</dbReference>
<dbReference type="Proteomes" id="UP000593567">
    <property type="component" value="Unassembled WGS sequence"/>
</dbReference>
<evidence type="ECO:0000313" key="4">
    <source>
        <dbReference type="EMBL" id="KAF6023184.1"/>
    </source>
</evidence>
<evidence type="ECO:0000313" key="5">
    <source>
        <dbReference type="Proteomes" id="UP000593567"/>
    </source>
</evidence>
<protein>
    <submittedName>
        <fullName evidence="4">Uncharacterized protein</fullName>
    </submittedName>
</protein>
<dbReference type="InterPro" id="IPR001611">
    <property type="entry name" value="Leu-rich_rpt"/>
</dbReference>
<feature type="region of interest" description="Disordered" evidence="3">
    <location>
        <begin position="145"/>
        <end position="191"/>
    </location>
</feature>
<dbReference type="InterPro" id="IPR052201">
    <property type="entry name" value="LRR-containing_regulator"/>
</dbReference>
<evidence type="ECO:0000256" key="3">
    <source>
        <dbReference type="SAM" id="MobiDB-lite"/>
    </source>
</evidence>
<keyword evidence="1" id="KW-0677">Repeat</keyword>
<dbReference type="SUPFAM" id="SSF52047">
    <property type="entry name" value="RNI-like"/>
    <property type="match status" value="1"/>
</dbReference>
<dbReference type="AlphaFoldDB" id="A0A7J7JC18"/>
<gene>
    <name evidence="4" type="ORF">EB796_018517</name>
</gene>